<accession>A0A670JDZ6</accession>
<name>A0A670JDZ6_PODMU</name>
<organism evidence="1 2">
    <name type="scientific">Podarcis muralis</name>
    <name type="common">Wall lizard</name>
    <name type="synonym">Lacerta muralis</name>
    <dbReference type="NCBI Taxonomy" id="64176"/>
    <lineage>
        <taxon>Eukaryota</taxon>
        <taxon>Metazoa</taxon>
        <taxon>Chordata</taxon>
        <taxon>Craniata</taxon>
        <taxon>Vertebrata</taxon>
        <taxon>Euteleostomi</taxon>
        <taxon>Lepidosauria</taxon>
        <taxon>Squamata</taxon>
        <taxon>Bifurcata</taxon>
        <taxon>Unidentata</taxon>
        <taxon>Episquamata</taxon>
        <taxon>Laterata</taxon>
        <taxon>Lacertibaenia</taxon>
        <taxon>Lacertidae</taxon>
        <taxon>Podarcis</taxon>
    </lineage>
</organism>
<evidence type="ECO:0000313" key="2">
    <source>
        <dbReference type="Proteomes" id="UP000472272"/>
    </source>
</evidence>
<reference evidence="1" key="3">
    <citation type="submission" date="2025-09" db="UniProtKB">
        <authorList>
            <consortium name="Ensembl"/>
        </authorList>
    </citation>
    <scope>IDENTIFICATION</scope>
</reference>
<evidence type="ECO:0000313" key="1">
    <source>
        <dbReference type="Ensembl" id="ENSPMRP00000022606.1"/>
    </source>
</evidence>
<keyword evidence="2" id="KW-1185">Reference proteome</keyword>
<protein>
    <submittedName>
        <fullName evidence="1">Uncharacterized protein</fullName>
    </submittedName>
</protein>
<reference evidence="1" key="2">
    <citation type="submission" date="2025-08" db="UniProtKB">
        <authorList>
            <consortium name="Ensembl"/>
        </authorList>
    </citation>
    <scope>IDENTIFICATION</scope>
</reference>
<dbReference type="GeneTree" id="ENSGT01150000287023"/>
<dbReference type="AlphaFoldDB" id="A0A670JDZ6"/>
<dbReference type="Ensembl" id="ENSPMRT00000024022.1">
    <property type="protein sequence ID" value="ENSPMRP00000022606.1"/>
    <property type="gene ID" value="ENSPMRG00000014683.1"/>
</dbReference>
<dbReference type="Proteomes" id="UP000472272">
    <property type="component" value="Chromosome 14"/>
</dbReference>
<reference evidence="1 2" key="1">
    <citation type="journal article" date="2019" name="Proc. Natl. Acad. Sci. U.S.A.">
        <title>Regulatory changes in pterin and carotenoid genes underlie balanced color polymorphisms in the wall lizard.</title>
        <authorList>
            <person name="Andrade P."/>
            <person name="Pinho C."/>
            <person name="Perez I de Lanuza G."/>
            <person name="Afonso S."/>
            <person name="Brejcha J."/>
            <person name="Rubin C.J."/>
            <person name="Wallerman O."/>
            <person name="Pereira P."/>
            <person name="Sabatino S.J."/>
            <person name="Bellati A."/>
            <person name="Pellitteri-Rosa D."/>
            <person name="Bosakova Z."/>
            <person name="Bunikis I."/>
            <person name="Carretero M.A."/>
            <person name="Feiner N."/>
            <person name="Marsik P."/>
            <person name="Pauperio F."/>
            <person name="Salvi D."/>
            <person name="Soler L."/>
            <person name="While G.M."/>
            <person name="Uller T."/>
            <person name="Font E."/>
            <person name="Andersson L."/>
            <person name="Carneiro M."/>
        </authorList>
    </citation>
    <scope>NUCLEOTIDE SEQUENCE</scope>
</reference>
<proteinExistence type="predicted"/>
<sequence>MTPWTRARQALLSSTASRSLVRLMFVASRTLSRHLVLCRPLLLGPSIFPNIRVFSRESSLLMRWPKYWSLSFRICPSSEHSGLISFRMDTFDLLAVHGTLKSLLQQHNSKASILRRSAFLMVQLSLPYITTGKTRALTIRTFVGKVTSLLFKSTTTHKVVLVAVVLLLIQLLIKRIKSWFCCCLMSEQRHSGAQEEACRIRSRTHPARHPVSHWDQPDPSGKLTRRALQPRELSLLLLLAKILESVVVSGIWKQKPHTRRYMANLKSDKAEFPRCFPPAPSSVGCNRYVQIYSASTELLASKLHFANHLRLREHKGRKETFLQPRPKCSHALKNTGKTGTVYFAGTGGQIPFREKRGGELHHLFYNSEREGRAVYLL</sequence>